<keyword evidence="2" id="KW-0813">Transport</keyword>
<feature type="transmembrane region" description="Helical" evidence="7">
    <location>
        <begin position="142"/>
        <end position="163"/>
    </location>
</feature>
<evidence type="ECO:0000256" key="2">
    <source>
        <dbReference type="ARBA" id="ARBA00022448"/>
    </source>
</evidence>
<feature type="domain" description="Major facilitator superfamily (MFS) profile" evidence="8">
    <location>
        <begin position="9"/>
        <end position="396"/>
    </location>
</feature>
<evidence type="ECO:0000256" key="5">
    <source>
        <dbReference type="ARBA" id="ARBA00022989"/>
    </source>
</evidence>
<gene>
    <name evidence="9" type="ORF">ACFSOY_08205</name>
</gene>
<feature type="transmembrane region" description="Helical" evidence="7">
    <location>
        <begin position="21"/>
        <end position="39"/>
    </location>
</feature>
<comment type="subcellular location">
    <subcellularLocation>
        <location evidence="1">Cell membrane</location>
        <topology evidence="1">Multi-pass membrane protein</topology>
    </subcellularLocation>
</comment>
<organism evidence="9 10">
    <name type="scientific">Tumebacillus lipolyticus</name>
    <dbReference type="NCBI Taxonomy" id="1280370"/>
    <lineage>
        <taxon>Bacteria</taxon>
        <taxon>Bacillati</taxon>
        <taxon>Bacillota</taxon>
        <taxon>Bacilli</taxon>
        <taxon>Bacillales</taxon>
        <taxon>Alicyclobacillaceae</taxon>
        <taxon>Tumebacillus</taxon>
    </lineage>
</organism>
<dbReference type="RefSeq" id="WP_386045546.1">
    <property type="nucleotide sequence ID" value="NZ_JBHUIO010000005.1"/>
</dbReference>
<dbReference type="SUPFAM" id="SSF103473">
    <property type="entry name" value="MFS general substrate transporter"/>
    <property type="match status" value="1"/>
</dbReference>
<dbReference type="InterPro" id="IPR036259">
    <property type="entry name" value="MFS_trans_sf"/>
</dbReference>
<feature type="transmembrane region" description="Helical" evidence="7">
    <location>
        <begin position="308"/>
        <end position="325"/>
    </location>
</feature>
<feature type="transmembrane region" description="Helical" evidence="7">
    <location>
        <begin position="169"/>
        <end position="188"/>
    </location>
</feature>
<keyword evidence="3" id="KW-1003">Cell membrane</keyword>
<feature type="transmembrane region" description="Helical" evidence="7">
    <location>
        <begin position="345"/>
        <end position="364"/>
    </location>
</feature>
<dbReference type="Pfam" id="PF07690">
    <property type="entry name" value="MFS_1"/>
    <property type="match status" value="1"/>
</dbReference>
<evidence type="ECO:0000256" key="7">
    <source>
        <dbReference type="SAM" id="Phobius"/>
    </source>
</evidence>
<accession>A0ABW4ZXG2</accession>
<reference evidence="10" key="1">
    <citation type="journal article" date="2019" name="Int. J. Syst. Evol. Microbiol.">
        <title>The Global Catalogue of Microorganisms (GCM) 10K type strain sequencing project: providing services to taxonomists for standard genome sequencing and annotation.</title>
        <authorList>
            <consortium name="The Broad Institute Genomics Platform"/>
            <consortium name="The Broad Institute Genome Sequencing Center for Infectious Disease"/>
            <person name="Wu L."/>
            <person name="Ma J."/>
        </authorList>
    </citation>
    <scope>NUCLEOTIDE SEQUENCE [LARGE SCALE GENOMIC DNA]</scope>
    <source>
        <strain evidence="10">CGMCC 1.13574</strain>
    </source>
</reference>
<feature type="transmembrane region" description="Helical" evidence="7">
    <location>
        <begin position="285"/>
        <end position="302"/>
    </location>
</feature>
<dbReference type="PROSITE" id="PS50850">
    <property type="entry name" value="MFS"/>
    <property type="match status" value="1"/>
</dbReference>
<evidence type="ECO:0000313" key="9">
    <source>
        <dbReference type="EMBL" id="MFD2169976.1"/>
    </source>
</evidence>
<name>A0ABW4ZXG2_9BACL</name>
<keyword evidence="4 7" id="KW-0812">Transmembrane</keyword>
<evidence type="ECO:0000256" key="1">
    <source>
        <dbReference type="ARBA" id="ARBA00004651"/>
    </source>
</evidence>
<sequence>MRGIWLERRFLTYAIGLMIDRFGNAVYSVALPLLVYSLTQSVLDMSLMAICQFVPRAVCSLFIGSVVDRVSRRTVIFAALLFQGGCSLLLAGLYQAELLQTWMLYLFGALISVGFEFSRTAEIAVVPIMFGERRVEATTGLASAHTLMFIAGPTLAGLLLGFLSYEVLLWINALSYLGPIVMCWWSRIPNEKNLGGIRTLRSVIDAMGEGWTFLRGHAVLKGLILVILVGGLATSGIQTMILFYLKNEIGASDMFTSWVIACSGFGLFVGSLVVPRFKHWKRSRLLLSSLVVSCIGLALFLIPQQGVLMGAQFIVAIGIFSYSLAQDLLIQDVVPNEMMGRVGGLVRMIMHVTLSMSTALLGWIAGLFGAQSVFAFAACLALLAILLAAKGPLSRTVKEVAHEKTTSIS</sequence>
<feature type="transmembrane region" description="Helical" evidence="7">
    <location>
        <begin position="370"/>
        <end position="389"/>
    </location>
</feature>
<dbReference type="PANTHER" id="PTHR23513:SF6">
    <property type="entry name" value="MAJOR FACILITATOR SUPERFAMILY ASSOCIATED DOMAIN-CONTAINING PROTEIN"/>
    <property type="match status" value="1"/>
</dbReference>
<dbReference type="InterPro" id="IPR011701">
    <property type="entry name" value="MFS"/>
</dbReference>
<keyword evidence="6 7" id="KW-0472">Membrane</keyword>
<proteinExistence type="predicted"/>
<keyword evidence="10" id="KW-1185">Reference proteome</keyword>
<dbReference type="InterPro" id="IPR020846">
    <property type="entry name" value="MFS_dom"/>
</dbReference>
<feature type="transmembrane region" description="Helical" evidence="7">
    <location>
        <begin position="45"/>
        <end position="63"/>
    </location>
</feature>
<feature type="transmembrane region" description="Helical" evidence="7">
    <location>
        <begin position="75"/>
        <end position="96"/>
    </location>
</feature>
<evidence type="ECO:0000313" key="10">
    <source>
        <dbReference type="Proteomes" id="UP001597343"/>
    </source>
</evidence>
<keyword evidence="5 7" id="KW-1133">Transmembrane helix</keyword>
<dbReference type="PANTHER" id="PTHR23513">
    <property type="entry name" value="INTEGRAL MEMBRANE EFFLUX PROTEIN-RELATED"/>
    <property type="match status" value="1"/>
</dbReference>
<protein>
    <submittedName>
        <fullName evidence="9">MFS transporter</fullName>
    </submittedName>
</protein>
<dbReference type="Gene3D" id="1.20.1250.20">
    <property type="entry name" value="MFS general substrate transporter like domains"/>
    <property type="match status" value="1"/>
</dbReference>
<evidence type="ECO:0000259" key="8">
    <source>
        <dbReference type="PROSITE" id="PS50850"/>
    </source>
</evidence>
<evidence type="ECO:0000256" key="4">
    <source>
        <dbReference type="ARBA" id="ARBA00022692"/>
    </source>
</evidence>
<evidence type="ECO:0000256" key="3">
    <source>
        <dbReference type="ARBA" id="ARBA00022475"/>
    </source>
</evidence>
<feature type="transmembrane region" description="Helical" evidence="7">
    <location>
        <begin position="223"/>
        <end position="243"/>
    </location>
</feature>
<dbReference type="CDD" id="cd06173">
    <property type="entry name" value="MFS_MefA_like"/>
    <property type="match status" value="1"/>
</dbReference>
<dbReference type="Proteomes" id="UP001597343">
    <property type="component" value="Unassembled WGS sequence"/>
</dbReference>
<comment type="caution">
    <text evidence="9">The sequence shown here is derived from an EMBL/GenBank/DDBJ whole genome shotgun (WGS) entry which is preliminary data.</text>
</comment>
<feature type="transmembrane region" description="Helical" evidence="7">
    <location>
        <begin position="255"/>
        <end position="273"/>
    </location>
</feature>
<evidence type="ECO:0000256" key="6">
    <source>
        <dbReference type="ARBA" id="ARBA00023136"/>
    </source>
</evidence>
<feature type="transmembrane region" description="Helical" evidence="7">
    <location>
        <begin position="102"/>
        <end position="130"/>
    </location>
</feature>
<dbReference type="EMBL" id="JBHUIO010000005">
    <property type="protein sequence ID" value="MFD2169976.1"/>
    <property type="molecule type" value="Genomic_DNA"/>
</dbReference>